<dbReference type="RefSeq" id="WP_132874918.1">
    <property type="nucleotide sequence ID" value="NZ_SLXQ01000001.1"/>
</dbReference>
<accession>A0A4V2SUX0</accession>
<organism evidence="1 2">
    <name type="scientific">Tamaricihabitans halophyticus</name>
    <dbReference type="NCBI Taxonomy" id="1262583"/>
    <lineage>
        <taxon>Bacteria</taxon>
        <taxon>Bacillati</taxon>
        <taxon>Actinomycetota</taxon>
        <taxon>Actinomycetes</taxon>
        <taxon>Pseudonocardiales</taxon>
        <taxon>Pseudonocardiaceae</taxon>
        <taxon>Tamaricihabitans</taxon>
    </lineage>
</organism>
<dbReference type="AlphaFoldDB" id="A0A4V2SUX0"/>
<evidence type="ECO:0000313" key="2">
    <source>
        <dbReference type="Proteomes" id="UP000294911"/>
    </source>
</evidence>
<name>A0A4V2SUX0_9PSEU</name>
<dbReference type="OrthoDB" id="3557068at2"/>
<gene>
    <name evidence="1" type="ORF">EV191_101237</name>
</gene>
<sequence>MIEQDRLLLARAMQVNQELGKITIELMDHQDGGELPAEPLRKVGEHLRRLGVDMLARAGELDGRPLAGAVVEPPADDTSQ</sequence>
<evidence type="ECO:0000313" key="1">
    <source>
        <dbReference type="EMBL" id="TCP56296.1"/>
    </source>
</evidence>
<keyword evidence="2" id="KW-1185">Reference proteome</keyword>
<reference evidence="1 2" key="1">
    <citation type="submission" date="2019-03" db="EMBL/GenBank/DDBJ databases">
        <title>Genomic Encyclopedia of Type Strains, Phase IV (KMG-IV): sequencing the most valuable type-strain genomes for metagenomic binning, comparative biology and taxonomic classification.</title>
        <authorList>
            <person name="Goeker M."/>
        </authorList>
    </citation>
    <scope>NUCLEOTIDE SEQUENCE [LARGE SCALE GENOMIC DNA]</scope>
    <source>
        <strain evidence="1 2">DSM 45765</strain>
    </source>
</reference>
<proteinExistence type="predicted"/>
<protein>
    <submittedName>
        <fullName evidence="1">Uncharacterized protein</fullName>
    </submittedName>
</protein>
<dbReference type="EMBL" id="SLXQ01000001">
    <property type="protein sequence ID" value="TCP56296.1"/>
    <property type="molecule type" value="Genomic_DNA"/>
</dbReference>
<comment type="caution">
    <text evidence="1">The sequence shown here is derived from an EMBL/GenBank/DDBJ whole genome shotgun (WGS) entry which is preliminary data.</text>
</comment>
<dbReference type="Proteomes" id="UP000294911">
    <property type="component" value="Unassembled WGS sequence"/>
</dbReference>